<dbReference type="OrthoDB" id="9362at2157"/>
<dbReference type="InterPro" id="IPR002423">
    <property type="entry name" value="Cpn60/GroEL/TCP-1"/>
</dbReference>
<dbReference type="NCBIfam" id="NF041082">
    <property type="entry name" value="thermosome_alpha"/>
    <property type="match status" value="1"/>
</dbReference>
<dbReference type="FunFam" id="1.10.560.10:FF:000017">
    <property type="entry name" value="T-complex protein 1 subunit eta"/>
    <property type="match status" value="1"/>
</dbReference>
<dbReference type="EMBL" id="FRFC01000003">
    <property type="protein sequence ID" value="SHO44113.1"/>
    <property type="molecule type" value="Genomic_DNA"/>
</dbReference>
<dbReference type="SUPFAM" id="SSF48592">
    <property type="entry name" value="GroEL equatorial domain-like"/>
    <property type="match status" value="1"/>
</dbReference>
<dbReference type="PANTHER" id="PTHR11353">
    <property type="entry name" value="CHAPERONIN"/>
    <property type="match status" value="1"/>
</dbReference>
<dbReference type="Proteomes" id="UP000232412">
    <property type="component" value="Unassembled WGS sequence"/>
</dbReference>
<evidence type="ECO:0000256" key="4">
    <source>
        <dbReference type="ARBA" id="ARBA00023186"/>
    </source>
</evidence>
<dbReference type="GO" id="GO:0016887">
    <property type="term" value="F:ATP hydrolysis activity"/>
    <property type="evidence" value="ECO:0007669"/>
    <property type="project" value="InterPro"/>
</dbReference>
<dbReference type="InterPro" id="IPR027409">
    <property type="entry name" value="GroEL-like_apical_dom_sf"/>
</dbReference>
<dbReference type="GO" id="GO:0032991">
    <property type="term" value="C:protein-containing complex"/>
    <property type="evidence" value="ECO:0007669"/>
    <property type="project" value="UniProtKB-ARBA"/>
</dbReference>
<dbReference type="AlphaFoldDB" id="A0A2H1EFS4"/>
<dbReference type="GO" id="GO:0005524">
    <property type="term" value="F:ATP binding"/>
    <property type="evidence" value="ECO:0007669"/>
    <property type="project" value="UniProtKB-KW"/>
</dbReference>
<evidence type="ECO:0000313" key="7">
    <source>
        <dbReference type="Proteomes" id="UP000232412"/>
    </source>
</evidence>
<dbReference type="Gene3D" id="3.50.7.10">
    <property type="entry name" value="GroEL"/>
    <property type="match status" value="1"/>
</dbReference>
<keyword evidence="2 5" id="KW-0547">Nucleotide-binding</keyword>
<dbReference type="GO" id="GO:0005737">
    <property type="term" value="C:cytoplasm"/>
    <property type="evidence" value="ECO:0007669"/>
    <property type="project" value="UniProtKB-ARBA"/>
</dbReference>
<evidence type="ECO:0000256" key="5">
    <source>
        <dbReference type="RuleBase" id="RU004187"/>
    </source>
</evidence>
<dbReference type="RefSeq" id="WP_101009277.1">
    <property type="nucleotide sequence ID" value="NZ_FRFC01000003.1"/>
</dbReference>
<name>A0A2H1EFS4_9ARCH</name>
<dbReference type="InterPro" id="IPR002194">
    <property type="entry name" value="Chaperonin_TCP-1_CS"/>
</dbReference>
<accession>A0A2H1EFS4</accession>
<keyword evidence="7" id="KW-1185">Reference proteome</keyword>
<dbReference type="GO" id="GO:0051082">
    <property type="term" value="F:unfolded protein binding"/>
    <property type="evidence" value="ECO:0007669"/>
    <property type="project" value="InterPro"/>
</dbReference>
<dbReference type="Gene3D" id="3.30.260.10">
    <property type="entry name" value="TCP-1-like chaperonin intermediate domain"/>
    <property type="match status" value="1"/>
</dbReference>
<organism evidence="6 7">
    <name type="scientific">Nitrosotalea sinensis</name>
    <dbReference type="NCBI Taxonomy" id="1499975"/>
    <lineage>
        <taxon>Archaea</taxon>
        <taxon>Nitrososphaerota</taxon>
        <taxon>Nitrososphaeria</taxon>
        <taxon>Nitrosotaleales</taxon>
        <taxon>Nitrosotaleaceae</taxon>
        <taxon>Nitrosotalea</taxon>
    </lineage>
</organism>
<comment type="similarity">
    <text evidence="1 5">Belongs to the TCP-1 chaperonin family.</text>
</comment>
<dbReference type="Gene3D" id="1.10.560.10">
    <property type="entry name" value="GroEL-like equatorial domain"/>
    <property type="match status" value="1"/>
</dbReference>
<dbReference type="InterPro" id="IPR027410">
    <property type="entry name" value="TCP-1-like_intermed_sf"/>
</dbReference>
<dbReference type="SUPFAM" id="SSF52029">
    <property type="entry name" value="GroEL apical domain-like"/>
    <property type="match status" value="1"/>
</dbReference>
<dbReference type="InterPro" id="IPR053374">
    <property type="entry name" value="TCP-1_chaperonin"/>
</dbReference>
<reference evidence="7" key="1">
    <citation type="submission" date="2016-12" db="EMBL/GenBank/DDBJ databases">
        <authorList>
            <person name="Herbold C."/>
        </authorList>
    </citation>
    <scope>NUCLEOTIDE SEQUENCE [LARGE SCALE GENOMIC DNA]</scope>
</reference>
<evidence type="ECO:0000313" key="6">
    <source>
        <dbReference type="EMBL" id="SHO44113.1"/>
    </source>
</evidence>
<proteinExistence type="inferred from homology"/>
<sequence length="540" mass="58655">MASIQQTPQGPVLVLKESALQQKGRDAQKNNIAAAKLVAELVRTSLGPRGMDKMLVDSLGDVTITNDGATILKEIDVQHPAAKMMVEISKTVDNEVGDGTTSSVVFGGSLLAKAEELLEKDVHATVIIEGYQAAAEKALLLLTEMAKQVSPNEKEILLKIAKTSMQSKLISEDSDLLSKLVVDSILQVVEKETEGHKVDLDNIKVEKKAGGSIRNTQFIKGIVLDKEVVHSGMPTKIEKAKIALLNSALEIEKTEMSAEIRISDPTQMQMFLEEENRMLKSMVDKIHQIGANVLVCQKGIDDIAQHYLAKQGILAVRRVKESDMTKLSKATGGRISSNIDDMTAKDLGAAELVEQRKVETDKWVFIEGCKNPKAITLLLRGGSQRVVDEVDRSMHDSLMVVKDVIEKPAVVAGGGAPEEFLASNLKEWADKFEGREQLAIKKYAEALEVIPLTIAENAGMDPINTMVTIRAKHSQGKKWTGIDARNTRVADMFSIDIIEPVAVKEQIIKSATEAACMILRIDDVIASSGAKGGRGPPPMG</sequence>
<dbReference type="NCBIfam" id="NF041083">
    <property type="entry name" value="thermosome_beta"/>
    <property type="match status" value="1"/>
</dbReference>
<dbReference type="PROSITE" id="PS00750">
    <property type="entry name" value="TCP1_1"/>
    <property type="match status" value="1"/>
</dbReference>
<dbReference type="NCBIfam" id="TIGR02339">
    <property type="entry name" value="thermosome_arch"/>
    <property type="match status" value="1"/>
</dbReference>
<keyword evidence="4 5" id="KW-0143">Chaperone</keyword>
<dbReference type="InterPro" id="IPR012714">
    <property type="entry name" value="Thermosome_arc"/>
</dbReference>
<dbReference type="InterPro" id="IPR017998">
    <property type="entry name" value="Chaperone_TCP-1"/>
</dbReference>
<dbReference type="PRINTS" id="PR00304">
    <property type="entry name" value="TCOMPLEXTCP1"/>
</dbReference>
<dbReference type="Pfam" id="PF00118">
    <property type="entry name" value="Cpn60_TCP1"/>
    <property type="match status" value="1"/>
</dbReference>
<keyword evidence="3 5" id="KW-0067">ATP-binding</keyword>
<dbReference type="InterPro" id="IPR054827">
    <property type="entry name" value="thermosome_alpha"/>
</dbReference>
<evidence type="ECO:0000256" key="3">
    <source>
        <dbReference type="ARBA" id="ARBA00022840"/>
    </source>
</evidence>
<evidence type="ECO:0000256" key="1">
    <source>
        <dbReference type="ARBA" id="ARBA00008020"/>
    </source>
</evidence>
<dbReference type="CDD" id="cd03343">
    <property type="entry name" value="cpn60"/>
    <property type="match status" value="1"/>
</dbReference>
<evidence type="ECO:0000256" key="2">
    <source>
        <dbReference type="ARBA" id="ARBA00022741"/>
    </source>
</evidence>
<dbReference type="SUPFAM" id="SSF54849">
    <property type="entry name" value="GroEL-intermediate domain like"/>
    <property type="match status" value="1"/>
</dbReference>
<dbReference type="InterPro" id="IPR027413">
    <property type="entry name" value="GROEL-like_equatorial_sf"/>
</dbReference>
<protein>
    <submittedName>
        <fullName evidence="6">Thermosome subunit</fullName>
    </submittedName>
</protein>
<dbReference type="PROSITE" id="PS00751">
    <property type="entry name" value="TCP1_2"/>
    <property type="match status" value="1"/>
</dbReference>
<dbReference type="GO" id="GO:0140662">
    <property type="term" value="F:ATP-dependent protein folding chaperone"/>
    <property type="evidence" value="ECO:0007669"/>
    <property type="project" value="InterPro"/>
</dbReference>
<gene>
    <name evidence="6" type="primary">ths</name>
    <name evidence="6" type="ORF">NSIN_20240</name>
</gene>